<feature type="domain" description="NAD(P)-binding" evidence="2">
    <location>
        <begin position="7"/>
        <end position="154"/>
    </location>
</feature>
<evidence type="ECO:0000256" key="1">
    <source>
        <dbReference type="SAM" id="Phobius"/>
    </source>
</evidence>
<dbReference type="Proteomes" id="UP001229355">
    <property type="component" value="Chromosome 1"/>
</dbReference>
<accession>A0ABY8D627</accession>
<evidence type="ECO:0000259" key="2">
    <source>
        <dbReference type="Pfam" id="PF13460"/>
    </source>
</evidence>
<gene>
    <name evidence="3" type="ORF">PZN02_002598</name>
</gene>
<feature type="transmembrane region" description="Helical" evidence="1">
    <location>
        <begin position="407"/>
        <end position="424"/>
    </location>
</feature>
<keyword evidence="1" id="KW-1133">Transmembrane helix</keyword>
<dbReference type="PRINTS" id="PR01397">
    <property type="entry name" value="DHBDHDRGNASE"/>
</dbReference>
<feature type="transmembrane region" description="Helical" evidence="1">
    <location>
        <begin position="314"/>
        <end position="334"/>
    </location>
</feature>
<dbReference type="InterPro" id="IPR036291">
    <property type="entry name" value="NAD(P)-bd_dom_sf"/>
</dbReference>
<protein>
    <submittedName>
        <fullName evidence="3">SDR family oxidoreductase</fullName>
    </submittedName>
</protein>
<dbReference type="SUPFAM" id="SSF51735">
    <property type="entry name" value="NAD(P)-binding Rossmann-fold domains"/>
    <property type="match status" value="1"/>
</dbReference>
<evidence type="ECO:0000313" key="4">
    <source>
        <dbReference type="Proteomes" id="UP001229355"/>
    </source>
</evidence>
<dbReference type="EMBL" id="CP120373">
    <property type="protein sequence ID" value="WEX86324.1"/>
    <property type="molecule type" value="Genomic_DNA"/>
</dbReference>
<feature type="transmembrane region" description="Helical" evidence="1">
    <location>
        <begin position="377"/>
        <end position="395"/>
    </location>
</feature>
<proteinExistence type="predicted"/>
<name>A0ABY8D627_9HYPH</name>
<keyword evidence="4" id="KW-1185">Reference proteome</keyword>
<reference evidence="3 4" key="1">
    <citation type="submission" date="2023-03" db="EMBL/GenBank/DDBJ databases">
        <authorList>
            <person name="Kaur S."/>
            <person name="Espinosa-Saiz D."/>
            <person name="Velazquez E."/>
            <person name="Menendez E."/>
            <person name="diCenzo G.C."/>
        </authorList>
    </citation>
    <scope>NUCLEOTIDE SEQUENCE [LARGE SCALE GENOMIC DNA]</scope>
    <source>
        <strain evidence="3 4">LMG 24692</strain>
    </source>
</reference>
<dbReference type="Gene3D" id="3.40.50.720">
    <property type="entry name" value="NAD(P)-binding Rossmann-like Domain"/>
    <property type="match status" value="1"/>
</dbReference>
<dbReference type="Pfam" id="PF13460">
    <property type="entry name" value="NAD_binding_10"/>
    <property type="match status" value="1"/>
</dbReference>
<dbReference type="InterPro" id="IPR003560">
    <property type="entry name" value="DHB_DH"/>
</dbReference>
<dbReference type="PANTHER" id="PTHR12126:SF11">
    <property type="entry name" value="NADH DEHYDROGENASE [UBIQUINONE] 1 ALPHA SUBCOMPLEX SUBUNIT 9, MITOCHONDRIAL"/>
    <property type="match status" value="1"/>
</dbReference>
<sequence>MNILILGATGFIGSATARKLVDDGHRVTGLGRDPSRAALKMPALRWVRADLAGMTQSDDWHGPLEGQDVVVNCAGALQDGLSDDLVATQEKAMLALYESAHNSGLRLLVQISAETESAASDLAFLATKRRADAALASSGLSFVILRPALVIGRNAHGGSALLRALAALPFAIPLTHAESAVATVALDDVANAVSAAVNGDLPAGSDLALGNDENLTLKDLVLIHRRWLGLPPAPAIALPPTLARPVTWLADMAGMIGWRSPLRSTAMTVMSGGIPSRPSPDFTPRLLSAAETLAAAPSGVQDLWFARLYLLKPLIVVTLSLFWLISGLVPFFAFDAASTHFAAFLPGPLARAATIATCLADIALGLAVLVRPWARRALLGMLLLTLAYLLAATLAEPALWLDPLGPLVKVLPSILLTLVALAILDER</sequence>
<dbReference type="Pfam" id="PF13781">
    <property type="entry name" value="DoxX_3"/>
    <property type="match status" value="1"/>
</dbReference>
<feature type="transmembrane region" description="Helical" evidence="1">
    <location>
        <begin position="349"/>
        <end position="370"/>
    </location>
</feature>
<organism evidence="3 4">
    <name type="scientific">Sinorhizobium garamanticum</name>
    <dbReference type="NCBI Taxonomy" id="680247"/>
    <lineage>
        <taxon>Bacteria</taxon>
        <taxon>Pseudomonadati</taxon>
        <taxon>Pseudomonadota</taxon>
        <taxon>Alphaproteobacteria</taxon>
        <taxon>Hyphomicrobiales</taxon>
        <taxon>Rhizobiaceae</taxon>
        <taxon>Sinorhizobium/Ensifer group</taxon>
        <taxon>Sinorhizobium</taxon>
    </lineage>
</organism>
<dbReference type="InterPro" id="IPR025695">
    <property type="entry name" value="DoxX-like"/>
</dbReference>
<dbReference type="RefSeq" id="WP_280658395.1">
    <property type="nucleotide sequence ID" value="NZ_CP120373.1"/>
</dbReference>
<evidence type="ECO:0000313" key="3">
    <source>
        <dbReference type="EMBL" id="WEX86324.1"/>
    </source>
</evidence>
<keyword evidence="1" id="KW-0472">Membrane</keyword>
<dbReference type="InterPro" id="IPR051207">
    <property type="entry name" value="ComplexI_NDUFA9_subunit"/>
</dbReference>
<dbReference type="PANTHER" id="PTHR12126">
    <property type="entry name" value="NADH-UBIQUINONE OXIDOREDUCTASE 39 KDA SUBUNIT-RELATED"/>
    <property type="match status" value="1"/>
</dbReference>
<keyword evidence="1" id="KW-0812">Transmembrane</keyword>
<dbReference type="InterPro" id="IPR016040">
    <property type="entry name" value="NAD(P)-bd_dom"/>
</dbReference>